<keyword evidence="3" id="KW-1185">Reference proteome</keyword>
<dbReference type="PROSITE" id="PS51257">
    <property type="entry name" value="PROKAR_LIPOPROTEIN"/>
    <property type="match status" value="1"/>
</dbReference>
<sequence>MKQKVLLHILSVLIIGMVTVSCRSSKKLARPETGYFTGDSTKLPKDSSGTSVPKGTDPAEVKTLLDNIQKNHIDFKTYSAKLKADFESDKGESMNNLNVDINMIKDSVVWISVSVPIVGEVARVLITPDSLKLVDRYHKEMMLRDIRNASDVLGIPFDFSTIQDLLVGNPVFLNDSVSQIVKTPTLISFSCVQAGLTSLFNVYPDDYSLQQSKVSGADATGQQRSCELTYGNYKVVDGRKLPFSRRIFIEDKRLIKVAMDFTRVEFNKDKVTTTFNFQPSKFKQK</sequence>
<dbReference type="InterPro" id="IPR025634">
    <property type="entry name" value="DUF4292"/>
</dbReference>
<organism evidence="2 3">
    <name type="scientific">Chitinophaga skermanii</name>
    <dbReference type="NCBI Taxonomy" id="331697"/>
    <lineage>
        <taxon>Bacteria</taxon>
        <taxon>Pseudomonadati</taxon>
        <taxon>Bacteroidota</taxon>
        <taxon>Chitinophagia</taxon>
        <taxon>Chitinophagales</taxon>
        <taxon>Chitinophagaceae</taxon>
        <taxon>Chitinophaga</taxon>
    </lineage>
</organism>
<reference evidence="2 3" key="1">
    <citation type="submission" date="2018-06" db="EMBL/GenBank/DDBJ databases">
        <title>Genomic Encyclopedia of Archaeal and Bacterial Type Strains, Phase II (KMG-II): from individual species to whole genera.</title>
        <authorList>
            <person name="Goeker M."/>
        </authorList>
    </citation>
    <scope>NUCLEOTIDE SEQUENCE [LARGE SCALE GENOMIC DNA]</scope>
    <source>
        <strain evidence="2 3">DSM 23857</strain>
    </source>
</reference>
<dbReference type="OrthoDB" id="849114at2"/>
<dbReference type="EMBL" id="QLLL01000001">
    <property type="protein sequence ID" value="RAJ10613.1"/>
    <property type="molecule type" value="Genomic_DNA"/>
</dbReference>
<evidence type="ECO:0000313" key="3">
    <source>
        <dbReference type="Proteomes" id="UP000249547"/>
    </source>
</evidence>
<gene>
    <name evidence="2" type="ORF">LX64_00218</name>
</gene>
<protein>
    <submittedName>
        <fullName evidence="2">Uncharacterized protein DUF4292</fullName>
    </submittedName>
</protein>
<dbReference type="Proteomes" id="UP000249547">
    <property type="component" value="Unassembled WGS sequence"/>
</dbReference>
<dbReference type="RefSeq" id="WP_111595751.1">
    <property type="nucleotide sequence ID" value="NZ_QLLL01000001.1"/>
</dbReference>
<feature type="region of interest" description="Disordered" evidence="1">
    <location>
        <begin position="39"/>
        <end position="58"/>
    </location>
</feature>
<accession>A0A327R4F8</accession>
<name>A0A327R4F8_9BACT</name>
<evidence type="ECO:0000256" key="1">
    <source>
        <dbReference type="SAM" id="MobiDB-lite"/>
    </source>
</evidence>
<evidence type="ECO:0000313" key="2">
    <source>
        <dbReference type="EMBL" id="RAJ10613.1"/>
    </source>
</evidence>
<comment type="caution">
    <text evidence="2">The sequence shown here is derived from an EMBL/GenBank/DDBJ whole genome shotgun (WGS) entry which is preliminary data.</text>
</comment>
<proteinExistence type="predicted"/>
<dbReference type="Pfam" id="PF14125">
    <property type="entry name" value="DUF4292"/>
    <property type="match status" value="1"/>
</dbReference>
<dbReference type="AlphaFoldDB" id="A0A327R4F8"/>